<organism evidence="1 2">
    <name type="scientific">Hymenolepis diminuta</name>
    <name type="common">Rat tapeworm</name>
    <dbReference type="NCBI Taxonomy" id="6216"/>
    <lineage>
        <taxon>Eukaryota</taxon>
        <taxon>Metazoa</taxon>
        <taxon>Spiralia</taxon>
        <taxon>Lophotrochozoa</taxon>
        <taxon>Platyhelminthes</taxon>
        <taxon>Cestoda</taxon>
        <taxon>Eucestoda</taxon>
        <taxon>Cyclophyllidea</taxon>
        <taxon>Hymenolepididae</taxon>
        <taxon>Hymenolepis</taxon>
    </lineage>
</organism>
<dbReference type="Proteomes" id="UP000321570">
    <property type="component" value="Unassembled WGS sequence"/>
</dbReference>
<protein>
    <submittedName>
        <fullName evidence="1">Uncharacterized protein</fullName>
    </submittedName>
</protein>
<name>A0A564YFS1_HYMDI</name>
<proteinExistence type="predicted"/>
<evidence type="ECO:0000313" key="2">
    <source>
        <dbReference type="Proteomes" id="UP000321570"/>
    </source>
</evidence>
<reference evidence="1 2" key="1">
    <citation type="submission" date="2019-07" db="EMBL/GenBank/DDBJ databases">
        <authorList>
            <person name="Jastrzebski P J."/>
            <person name="Paukszto L."/>
            <person name="Jastrzebski P J."/>
        </authorList>
    </citation>
    <scope>NUCLEOTIDE SEQUENCE [LARGE SCALE GENOMIC DNA]</scope>
    <source>
        <strain evidence="1 2">WMS-il1</strain>
    </source>
</reference>
<sequence length="74" mass="8348">MELKNAFDVWLSSHMWTRKSTTTSLKPSIMPAWYSTNNWSLTLTSAPVILASELLDPRQNTPESCAMTSSHIAY</sequence>
<dbReference type="AlphaFoldDB" id="A0A564YFS1"/>
<dbReference type="EMBL" id="CABIJS010000188">
    <property type="protein sequence ID" value="VUZ45789.1"/>
    <property type="molecule type" value="Genomic_DNA"/>
</dbReference>
<evidence type="ECO:0000313" key="1">
    <source>
        <dbReference type="EMBL" id="VUZ45789.1"/>
    </source>
</evidence>
<gene>
    <name evidence="1" type="ORF">WMSIL1_LOCUS5642</name>
</gene>
<accession>A0A564YFS1</accession>
<keyword evidence="2" id="KW-1185">Reference proteome</keyword>